<evidence type="ECO:0000313" key="2">
    <source>
        <dbReference type="EMBL" id="CAG2186207.1"/>
    </source>
</evidence>
<name>A0A8S3PR34_MYTED</name>
<evidence type="ECO:0000313" key="3">
    <source>
        <dbReference type="Proteomes" id="UP000683360"/>
    </source>
</evidence>
<dbReference type="EMBL" id="CAJPWZ010000121">
    <property type="protein sequence ID" value="CAG2186207.1"/>
    <property type="molecule type" value="Genomic_DNA"/>
</dbReference>
<keyword evidence="3" id="KW-1185">Reference proteome</keyword>
<feature type="compositionally biased region" description="Polar residues" evidence="1">
    <location>
        <begin position="42"/>
        <end position="51"/>
    </location>
</feature>
<gene>
    <name evidence="2" type="ORF">MEDL_1769</name>
</gene>
<dbReference type="AlphaFoldDB" id="A0A8S3PR34"/>
<reference evidence="2" key="1">
    <citation type="submission" date="2021-03" db="EMBL/GenBank/DDBJ databases">
        <authorList>
            <person name="Bekaert M."/>
        </authorList>
    </citation>
    <scope>NUCLEOTIDE SEQUENCE</scope>
</reference>
<sequence length="365" mass="40673">MSPQKAASAPHYQPSSQENIRSSQDASGFKIAATSPHHEPSSTEQNRSTQDVYGFPQKKQSGLYRMSMEVHTKLHLTQAVYHHLWLQIGLFRMFMDLSKKSNLIQALYHLYQTKLGLYMMFYGSPQGAASYEAVPSSPDKYDLYKMFVDLTEAASYVRKAVDHPHPDKLSPIQDVYGSPPEAASYLSREPSSQLDKDKIHTRYKIRSIQDVYGSPQEAASYLSRVPSSQDKIRSTQDVYGSQQEIESYPSRVSSSPDKIRSIQDVYGSPQKMSSSQGSVPSSLDKIRSIQDLSGYQQKAASVKDDIGAKSYISDDNISVHSILSITHKSTTSKSDLASVQSRGSFTVKSGESVKSYDDFIDNDSN</sequence>
<accession>A0A8S3PR34</accession>
<dbReference type="Proteomes" id="UP000683360">
    <property type="component" value="Unassembled WGS sequence"/>
</dbReference>
<comment type="caution">
    <text evidence="2">The sequence shown here is derived from an EMBL/GenBank/DDBJ whole genome shotgun (WGS) entry which is preliminary data.</text>
</comment>
<protein>
    <submittedName>
        <fullName evidence="2">Uncharacterized protein</fullName>
    </submittedName>
</protein>
<feature type="compositionally biased region" description="Polar residues" evidence="1">
    <location>
        <begin position="225"/>
        <end position="256"/>
    </location>
</feature>
<feature type="region of interest" description="Disordered" evidence="1">
    <location>
        <begin position="1"/>
        <end position="53"/>
    </location>
</feature>
<proteinExistence type="predicted"/>
<evidence type="ECO:0000256" key="1">
    <source>
        <dbReference type="SAM" id="MobiDB-lite"/>
    </source>
</evidence>
<organism evidence="2 3">
    <name type="scientific">Mytilus edulis</name>
    <name type="common">Blue mussel</name>
    <dbReference type="NCBI Taxonomy" id="6550"/>
    <lineage>
        <taxon>Eukaryota</taxon>
        <taxon>Metazoa</taxon>
        <taxon>Spiralia</taxon>
        <taxon>Lophotrochozoa</taxon>
        <taxon>Mollusca</taxon>
        <taxon>Bivalvia</taxon>
        <taxon>Autobranchia</taxon>
        <taxon>Pteriomorphia</taxon>
        <taxon>Mytilida</taxon>
        <taxon>Mytiloidea</taxon>
        <taxon>Mytilidae</taxon>
        <taxon>Mytilinae</taxon>
        <taxon>Mytilus</taxon>
    </lineage>
</organism>
<feature type="compositionally biased region" description="Polar residues" evidence="1">
    <location>
        <begin position="13"/>
        <end position="26"/>
    </location>
</feature>
<feature type="region of interest" description="Disordered" evidence="1">
    <location>
        <begin position="222"/>
        <end position="258"/>
    </location>
</feature>